<evidence type="ECO:0000313" key="6">
    <source>
        <dbReference type="Proteomes" id="UP000027647"/>
    </source>
</evidence>
<dbReference type="GO" id="GO:0016780">
    <property type="term" value="F:phosphotransferase activity, for other substituted phosphate groups"/>
    <property type="evidence" value="ECO:0007669"/>
    <property type="project" value="TreeGrafter"/>
</dbReference>
<evidence type="ECO:0000256" key="3">
    <source>
        <dbReference type="SAM" id="Phobius"/>
    </source>
</evidence>
<gene>
    <name evidence="5" type="ORF">EH31_15520</name>
</gene>
<sequence>MNSHTGVLLDAAQSEKLARPIAPSLEKRRLRAFAVMMIVDAVLLHLAFALASLIYQGTWWGPRNMVAVQTMLPVFFTIALYNGTYGGKSLGDWIFASKRALMALVVSTALINFLAFYTKSNAEFSRVSVTLGLILSALALVSFRRVLLTFINRFWQGRTTNELVIDDDGPSFVAEKGEVILASDYALDPTSHDPFMFDRLGKLLQNQDKVVVSCPRERRAQWAFLLKSAGVHGEIVSQPAHELGALGVHHYEAQDRTTLIVSNGPLKLRSRISKRLFDTAIVGGALLVLSPLLVLVAILIKLADGGPVLFVQRRMGRGNTFFNMFKFRSMKVEKNDAEGARSTGREDDRVTRIGAFIRKTSIDELPQLINVLKGDMSIVGPRPHALGSQANNKYFWEVDAQYWRRHCLKPGLTGLAQVRGHRGATEKESDLTDRLQSDLEYISGWSLRRDIEIVFRTALVLSHDNAY</sequence>
<feature type="transmembrane region" description="Helical" evidence="3">
    <location>
        <begin position="124"/>
        <end position="143"/>
    </location>
</feature>
<comment type="similarity">
    <text evidence="1">Belongs to the bacterial sugar transferase family.</text>
</comment>
<evidence type="ECO:0000313" key="5">
    <source>
        <dbReference type="EMBL" id="KEO88843.1"/>
    </source>
</evidence>
<dbReference type="PANTHER" id="PTHR30576">
    <property type="entry name" value="COLANIC BIOSYNTHESIS UDP-GLUCOSE LIPID CARRIER TRANSFERASE"/>
    <property type="match status" value="1"/>
</dbReference>
<keyword evidence="3" id="KW-1133">Transmembrane helix</keyword>
<organism evidence="5 6">
    <name type="scientific">Erythrobacter longus</name>
    <dbReference type="NCBI Taxonomy" id="1044"/>
    <lineage>
        <taxon>Bacteria</taxon>
        <taxon>Pseudomonadati</taxon>
        <taxon>Pseudomonadota</taxon>
        <taxon>Alphaproteobacteria</taxon>
        <taxon>Sphingomonadales</taxon>
        <taxon>Erythrobacteraceae</taxon>
        <taxon>Erythrobacter/Porphyrobacter group</taxon>
        <taxon>Erythrobacter</taxon>
    </lineage>
</organism>
<feature type="transmembrane region" description="Helical" evidence="3">
    <location>
        <begin position="276"/>
        <end position="300"/>
    </location>
</feature>
<comment type="caution">
    <text evidence="5">The sequence shown here is derived from an EMBL/GenBank/DDBJ whole genome shotgun (WGS) entry which is preliminary data.</text>
</comment>
<feature type="transmembrane region" description="Helical" evidence="3">
    <location>
        <begin position="99"/>
        <end position="118"/>
    </location>
</feature>
<dbReference type="Proteomes" id="UP000027647">
    <property type="component" value="Unassembled WGS sequence"/>
</dbReference>
<reference evidence="5 6" key="1">
    <citation type="submission" date="2014-04" db="EMBL/GenBank/DDBJ databases">
        <title>A comprehensive comparison of genomes of Erythrobacter spp. strains.</title>
        <authorList>
            <person name="Zheng Q."/>
        </authorList>
    </citation>
    <scope>NUCLEOTIDE SEQUENCE [LARGE SCALE GENOMIC DNA]</scope>
    <source>
        <strain evidence="5 6">DSM 6997</strain>
    </source>
</reference>
<keyword evidence="2" id="KW-0270">Exopolysaccharide synthesis</keyword>
<evidence type="ECO:0000259" key="4">
    <source>
        <dbReference type="Pfam" id="PF02397"/>
    </source>
</evidence>
<dbReference type="GO" id="GO:0000271">
    <property type="term" value="P:polysaccharide biosynthetic process"/>
    <property type="evidence" value="ECO:0007669"/>
    <property type="project" value="UniProtKB-KW"/>
</dbReference>
<dbReference type="RefSeq" id="WP_034961651.1">
    <property type="nucleotide sequence ID" value="NZ_JMIW01000007.1"/>
</dbReference>
<feature type="domain" description="Bacterial sugar transferase" evidence="4">
    <location>
        <begin position="274"/>
        <end position="460"/>
    </location>
</feature>
<accession>A0A074MAI1</accession>
<dbReference type="InterPro" id="IPR003362">
    <property type="entry name" value="Bact_transf"/>
</dbReference>
<evidence type="ECO:0000256" key="1">
    <source>
        <dbReference type="ARBA" id="ARBA00006464"/>
    </source>
</evidence>
<keyword evidence="6" id="KW-1185">Reference proteome</keyword>
<keyword evidence="5" id="KW-0808">Transferase</keyword>
<dbReference type="eggNOG" id="COG2148">
    <property type="taxonomic scope" value="Bacteria"/>
</dbReference>
<dbReference type="OrthoDB" id="9808602at2"/>
<evidence type="ECO:0000256" key="2">
    <source>
        <dbReference type="ARBA" id="ARBA00023169"/>
    </source>
</evidence>
<keyword evidence="3" id="KW-0812">Transmembrane</keyword>
<protein>
    <submittedName>
        <fullName evidence="5">Sugar transferase</fullName>
    </submittedName>
</protein>
<feature type="transmembrane region" description="Helical" evidence="3">
    <location>
        <begin position="67"/>
        <end position="87"/>
    </location>
</feature>
<feature type="transmembrane region" description="Helical" evidence="3">
    <location>
        <begin position="33"/>
        <end position="55"/>
    </location>
</feature>
<dbReference type="PANTHER" id="PTHR30576:SF0">
    <property type="entry name" value="UNDECAPRENYL-PHOSPHATE N-ACETYLGALACTOSAMINYL 1-PHOSPHATE TRANSFERASE-RELATED"/>
    <property type="match status" value="1"/>
</dbReference>
<dbReference type="STRING" id="1044.EH31_15520"/>
<dbReference type="Pfam" id="PF02397">
    <property type="entry name" value="Bac_transf"/>
    <property type="match status" value="1"/>
</dbReference>
<dbReference type="EMBL" id="JMIW01000007">
    <property type="protein sequence ID" value="KEO88843.1"/>
    <property type="molecule type" value="Genomic_DNA"/>
</dbReference>
<keyword evidence="3" id="KW-0472">Membrane</keyword>
<name>A0A074MAI1_ERYLO</name>
<dbReference type="AlphaFoldDB" id="A0A074MAI1"/>
<proteinExistence type="inferred from homology"/>